<reference evidence="7" key="1">
    <citation type="submission" date="2019-05" db="EMBL/GenBank/DDBJ databases">
        <title>Annotation for the trematode Paragonimus heterotremus.</title>
        <authorList>
            <person name="Choi Y.-J."/>
        </authorList>
    </citation>
    <scope>NUCLEOTIDE SEQUENCE</scope>
    <source>
        <strain evidence="7">LC</strain>
    </source>
</reference>
<dbReference type="SUPFAM" id="SSF52080">
    <property type="entry name" value="Ribosomal proteins L15p and L18e"/>
    <property type="match status" value="1"/>
</dbReference>
<evidence type="ECO:0000256" key="1">
    <source>
        <dbReference type="ARBA" id="ARBA00007320"/>
    </source>
</evidence>
<dbReference type="Proteomes" id="UP000748531">
    <property type="component" value="Unassembled WGS sequence"/>
</dbReference>
<comment type="caution">
    <text evidence="7">The sequence shown here is derived from an EMBL/GenBank/DDBJ whole genome shotgun (WGS) entry which is preliminary data.</text>
</comment>
<dbReference type="Pfam" id="PF00828">
    <property type="entry name" value="Ribosomal_L27A"/>
    <property type="match status" value="1"/>
</dbReference>
<keyword evidence="8" id="KW-1185">Reference proteome</keyword>
<evidence type="ECO:0000313" key="7">
    <source>
        <dbReference type="EMBL" id="KAF5400189.1"/>
    </source>
</evidence>
<organism evidence="7 8">
    <name type="scientific">Paragonimus heterotremus</name>
    <dbReference type="NCBI Taxonomy" id="100268"/>
    <lineage>
        <taxon>Eukaryota</taxon>
        <taxon>Metazoa</taxon>
        <taxon>Spiralia</taxon>
        <taxon>Lophotrochozoa</taxon>
        <taxon>Platyhelminthes</taxon>
        <taxon>Trematoda</taxon>
        <taxon>Digenea</taxon>
        <taxon>Plagiorchiida</taxon>
        <taxon>Troglotremata</taxon>
        <taxon>Troglotrematidae</taxon>
        <taxon>Paragonimus</taxon>
    </lineage>
</organism>
<evidence type="ECO:0000256" key="3">
    <source>
        <dbReference type="ARBA" id="ARBA00023274"/>
    </source>
</evidence>
<proteinExistence type="inferred from homology"/>
<keyword evidence="2 7" id="KW-0689">Ribosomal protein</keyword>
<name>A0A8J4T8R7_9TREM</name>
<dbReference type="PANTHER" id="PTHR12934">
    <property type="entry name" value="50S RIBOSOMAL PROTEIN L15"/>
    <property type="match status" value="1"/>
</dbReference>
<protein>
    <recommendedName>
        <fullName evidence="4">Large ribosomal subunit protein uL15m</fullName>
    </recommendedName>
    <alternativeName>
        <fullName evidence="5">39S ribosomal protein L15, mitochondrial</fullName>
    </alternativeName>
</protein>
<gene>
    <name evidence="7" type="ORF">PHET_06563</name>
</gene>
<dbReference type="PANTHER" id="PTHR12934:SF11">
    <property type="entry name" value="LARGE RIBOSOMAL SUBUNIT PROTEIN UL15M"/>
    <property type="match status" value="1"/>
</dbReference>
<accession>A0A8J4T8R7</accession>
<evidence type="ECO:0000313" key="8">
    <source>
        <dbReference type="Proteomes" id="UP000748531"/>
    </source>
</evidence>
<feature type="domain" description="Large ribosomal subunit protein uL15/eL18" evidence="6">
    <location>
        <begin position="88"/>
        <end position="168"/>
    </location>
</feature>
<sequence>MTSIDKAIQLIRSCSRVSLQNVRDLPRSTPSRYHGLQRKKRGLGHRGMSQFQAWKPLGQLDQKMPFYLSVPKEPYNSDIATRRQLMRVSLLELQRMIDLGRIDPREPIDLTTICNTKLYKLDVEHERHYGFQLVDEGIDSFVSAVNIEVQHASEQVIAAIERAGGVITTRFYDLFSVWAKCDPLEFFKRGIPIPKGKLPPPDAVPYYASAENRGYLSDPDDVSTAKIWLAQKYGYRLVDPAAQSQSVRHLMSIRKAPSQIFLGLTAGSLVSLADEIVLKPSGEELNKYNAS</sequence>
<dbReference type="GO" id="GO:0005762">
    <property type="term" value="C:mitochondrial large ribosomal subunit"/>
    <property type="evidence" value="ECO:0007669"/>
    <property type="project" value="TreeGrafter"/>
</dbReference>
<dbReference type="OrthoDB" id="361383at2759"/>
<dbReference type="InterPro" id="IPR021131">
    <property type="entry name" value="Ribosomal_uL15/eL18"/>
</dbReference>
<dbReference type="InterPro" id="IPR005749">
    <property type="entry name" value="Ribosomal_uL15_bac-type"/>
</dbReference>
<comment type="similarity">
    <text evidence="1">Belongs to the universal ribosomal protein uL15 family.</text>
</comment>
<dbReference type="GO" id="GO:0006412">
    <property type="term" value="P:translation"/>
    <property type="evidence" value="ECO:0007669"/>
    <property type="project" value="InterPro"/>
</dbReference>
<dbReference type="GO" id="GO:0003735">
    <property type="term" value="F:structural constituent of ribosome"/>
    <property type="evidence" value="ECO:0007669"/>
    <property type="project" value="InterPro"/>
</dbReference>
<dbReference type="EMBL" id="LUCH01003395">
    <property type="protein sequence ID" value="KAF5400189.1"/>
    <property type="molecule type" value="Genomic_DNA"/>
</dbReference>
<dbReference type="AlphaFoldDB" id="A0A8J4T8R7"/>
<evidence type="ECO:0000256" key="4">
    <source>
        <dbReference type="ARBA" id="ARBA00035299"/>
    </source>
</evidence>
<evidence type="ECO:0000259" key="6">
    <source>
        <dbReference type="Pfam" id="PF00828"/>
    </source>
</evidence>
<evidence type="ECO:0000256" key="2">
    <source>
        <dbReference type="ARBA" id="ARBA00022980"/>
    </source>
</evidence>
<evidence type="ECO:0000256" key="5">
    <source>
        <dbReference type="ARBA" id="ARBA00035423"/>
    </source>
</evidence>
<dbReference type="InterPro" id="IPR036227">
    <property type="entry name" value="Ribosomal_uL15/eL18_sf"/>
</dbReference>
<keyword evidence="3" id="KW-0687">Ribonucleoprotein</keyword>